<dbReference type="InterPro" id="IPR026893">
    <property type="entry name" value="Tyr/Ser_Pase_IphP-type"/>
</dbReference>
<dbReference type="Proteomes" id="UP000242254">
    <property type="component" value="Unassembled WGS sequence"/>
</dbReference>
<dbReference type="Pfam" id="PF13350">
    <property type="entry name" value="Y_phosphatase3"/>
    <property type="match status" value="1"/>
</dbReference>
<keyword evidence="2" id="KW-0378">Hydrolase</keyword>
<dbReference type="SUPFAM" id="SSF53474">
    <property type="entry name" value="alpha/beta-Hydrolases"/>
    <property type="match status" value="1"/>
</dbReference>
<dbReference type="PANTHER" id="PTHR31126">
    <property type="entry name" value="TYROSINE-PROTEIN PHOSPHATASE"/>
    <property type="match status" value="1"/>
</dbReference>
<dbReference type="InterPro" id="IPR029021">
    <property type="entry name" value="Prot-tyrosine_phosphatase-like"/>
</dbReference>
<accession>A0A2G4SJL4</accession>
<dbReference type="PROSITE" id="PS00383">
    <property type="entry name" value="TYR_PHOSPHATASE_1"/>
    <property type="match status" value="1"/>
</dbReference>
<dbReference type="GO" id="GO:0004721">
    <property type="term" value="F:phosphoprotein phosphatase activity"/>
    <property type="evidence" value="ECO:0007669"/>
    <property type="project" value="InterPro"/>
</dbReference>
<dbReference type="PANTHER" id="PTHR31126:SF1">
    <property type="entry name" value="TYROSINE SPECIFIC PROTEIN PHOSPHATASES DOMAIN-CONTAINING PROTEIN"/>
    <property type="match status" value="1"/>
</dbReference>
<dbReference type="Gene3D" id="3.40.50.1820">
    <property type="entry name" value="alpha/beta hydrolase"/>
    <property type="match status" value="1"/>
</dbReference>
<evidence type="ECO:0000259" key="1">
    <source>
        <dbReference type="PROSITE" id="PS50056"/>
    </source>
</evidence>
<dbReference type="EMBL" id="KZ303864">
    <property type="protein sequence ID" value="PHZ08576.1"/>
    <property type="molecule type" value="Genomic_DNA"/>
</dbReference>
<dbReference type="RefSeq" id="XP_023462284.1">
    <property type="nucleotide sequence ID" value="XM_023609612.1"/>
</dbReference>
<dbReference type="InterPro" id="IPR000387">
    <property type="entry name" value="Tyr_Pase_dom"/>
</dbReference>
<evidence type="ECO:0000313" key="3">
    <source>
        <dbReference type="Proteomes" id="UP000242254"/>
    </source>
</evidence>
<evidence type="ECO:0000313" key="2">
    <source>
        <dbReference type="EMBL" id="PHZ08576.1"/>
    </source>
</evidence>
<dbReference type="PROSITE" id="PS50056">
    <property type="entry name" value="TYR_PHOSPHATASE_2"/>
    <property type="match status" value="1"/>
</dbReference>
<dbReference type="InterPro" id="IPR016130">
    <property type="entry name" value="Tyr_Pase_AS"/>
</dbReference>
<organism evidence="2 3">
    <name type="scientific">Rhizopus microsporus ATCC 52813</name>
    <dbReference type="NCBI Taxonomy" id="1340429"/>
    <lineage>
        <taxon>Eukaryota</taxon>
        <taxon>Fungi</taxon>
        <taxon>Fungi incertae sedis</taxon>
        <taxon>Mucoromycota</taxon>
        <taxon>Mucoromycotina</taxon>
        <taxon>Mucoromycetes</taxon>
        <taxon>Mucorales</taxon>
        <taxon>Mucorineae</taxon>
        <taxon>Rhizopodaceae</taxon>
        <taxon>Rhizopus</taxon>
    </lineage>
</organism>
<dbReference type="SUPFAM" id="SSF52799">
    <property type="entry name" value="(Phosphotyrosine protein) phosphatases II"/>
    <property type="match status" value="1"/>
</dbReference>
<dbReference type="InterPro" id="IPR029058">
    <property type="entry name" value="AB_hydrolase_fold"/>
</dbReference>
<dbReference type="GeneID" id="35440602"/>
<proteinExistence type="predicted"/>
<feature type="domain" description="Tyrosine specific protein phosphatases" evidence="1">
    <location>
        <begin position="393"/>
        <end position="429"/>
    </location>
</feature>
<name>A0A2G4SJL4_RHIZD</name>
<dbReference type="Gene3D" id="3.90.190.10">
    <property type="entry name" value="Protein tyrosine phosphatase superfamily"/>
    <property type="match status" value="1"/>
</dbReference>
<dbReference type="STRING" id="1340429.A0A2G4SJL4"/>
<protein>
    <submittedName>
        <fullName evidence="2">Alpha/beta-hydrolase</fullName>
    </submittedName>
</protein>
<gene>
    <name evidence="2" type="ORF">RHIMIDRAFT_241588</name>
</gene>
<dbReference type="AlphaFoldDB" id="A0A2G4SJL4"/>
<keyword evidence="3" id="KW-1185">Reference proteome</keyword>
<reference evidence="2 3" key="1">
    <citation type="journal article" date="2016" name="Proc. Natl. Acad. Sci. U.S.A.">
        <title>Lipid metabolic changes in an early divergent fungus govern the establishment of a mutualistic symbiosis with endobacteria.</title>
        <authorList>
            <person name="Lastovetsky O.A."/>
            <person name="Gaspar M.L."/>
            <person name="Mondo S.J."/>
            <person name="LaButti K.M."/>
            <person name="Sandor L."/>
            <person name="Grigoriev I.V."/>
            <person name="Henry S.A."/>
            <person name="Pawlowska T.E."/>
        </authorList>
    </citation>
    <scope>NUCLEOTIDE SEQUENCE [LARGE SCALE GENOMIC DNA]</scope>
    <source>
        <strain evidence="2 3">ATCC 52813</strain>
    </source>
</reference>
<sequence length="534" mass="60889">MTTVHITNGNGEQIVGILQEKSREKRLVLIVHGEQGHKNHLYQESLAKQLPYSSFRFDFCGNGDSDGQPGYDHIEKDAEDIHYVASHFESHGYEIYAIIGFGRGSLSGLKYANTCERPLSHFVNIAAPFLTKDDALISQQDKASLEKNGYFMWKVYQKGRLNDFKVNREAYEAYAAWDNSHVIHMPKATCVLTIHSIDDKVVPAYHAAMFANKISNHTLMLLPNTDHQFMSHHDDLIDIILKYFDKHEKDAYRKAVAMGQHVSVVIPRWIDVEGVMNFRDVGGWPIKDGSGYIRERIIFRCGHLAGITPKGIETLKRLNVIAVFDFRSEPEIERQGHMPDIHGVTHVPSAMFTKADYSPAAMASRWKGYFEGPYGFPKVYSVILEKGAPYYRKIFLHLLQNHSIHSNKSIIVHCTAGKDRTGIFCMLLLGLCGVDDEIIANEYGLSSLGYWEPEEELQRKAVHLNVTVDDVRIVTSAPYIAMKETIRLVKEKYGSIEGYIRNECGLRQEEIQGIRDLMIVPIRFEERQLFRPKI</sequence>